<dbReference type="Gene3D" id="2.60.40.10">
    <property type="entry name" value="Immunoglobulins"/>
    <property type="match status" value="30"/>
</dbReference>
<dbReference type="CDD" id="cd20974">
    <property type="entry name" value="IgI_1_Titin_Z1z2-like"/>
    <property type="match status" value="1"/>
</dbReference>
<feature type="domain" description="Ig-like" evidence="2">
    <location>
        <begin position="104"/>
        <end position="192"/>
    </location>
</feature>
<sequence length="5647" mass="636007">MATQAPTFTQPLQSVVVLEGSTATFEAHVSGLPVPEVSWFRDGQAISTSTLPGVQISFSDGRARLTIPAVTKANSGRYSLRATNGSGQATSTAELLVTAETAPPNFVQRLQSMTVRQGSQVRLQVRVTGIPTPVVKFYRDGAEIQSSLDFQISQEGELYSLLIAEAYPEDSGTYSVNATNSVGRATSTAELLVQGEEVVPAKKTKTIVSTAQISETRQTRIEKKIEAHFDARSIATVEMVVDGQQLPHKTPPRIPPKPKSRSPTPPSIAAKAQLARQQSPSPIRHSPSPVRHVRAPTPSPVRSVSPAGRISTSPIRSVKSPLLVRKTQTSTLAQGPEVPPPWKQEGYVASSEAEMRETTVTSATQIRTEERWEGRYGVQEEVTISGAAGAAASVSVSAAFAAGAVATGAAEVKQETDKSAAVATVVAAVDMARVREPVISAVEQTAQRTTTTATHIQPAQEQIRKEAEKTAVTKVVVAADKAKEQELKRTREVITTKQEQVHVTHEQIRKETEKAFVPKVVISAAKAKEQETRITGEITKKQEQKQITQETIRQKAETAASMMVVATAKSTKLEAILGAQEEVAPQQDQMHITHEKIMKETRKTVVPKVIVATPKVKEQDLVSRTREGITTKREQVEITQEKMRKEAEKTALSTIAVATTKAKEQETILRTREAKATRQEQIQVTQEKVDVGKKAEAVATVVAAVDQARVREPRAPAHLEESYAQQTTLEYGYKEHISATKVAEHPQRPASEPHVVPKAVKPRVIQVPSETHVTTTDQMGMQISSQIKKTTDLTTERLVHVDKRPRTASPHFTVSKISVPKTDHGYEASIAGTAIATLQKELSATSPAQKITKSVKAPTVKPAETRVRAEPTPSPQFPFADIPETYKSQAGIEVKKEVGVSIAGATVREEHFEVLHGREVKVTEAARVPAPVEIPVTPPTLVSGLKNVTVIEGESVTLECHISGYPSPKVTWYREDYQIESSIDFQITFQSGIARLMIREAFAEDSGRFTCSAVNEAGTVSTSCYLAVQASEEFEKETTAVAEKVTTEEKRFVESRDVVMTDTSITEEIAGPGEPAAPFFITKPVVQKLVEGGSIVFECQVGGNPKPHVYWKKSGVPLTSGYRYKVSYNKQTGECRLVISMTFADDAGEYTIVIRNKHGETSASASLLEEAEYESLVKSQQEMLYQTQMTAFVQEPKVGEIAPGFLYSEYEKEYEKEQALIRKKMAKDTVMVRTFVEDQEFHISSFEERLIKEIEYRIIKTTLEELLEEDGEEKMAVDISESEAIESGFELRVKNYRILEGMGVTFHCKMSGYPLPKIAWYKDGKRIKHGERYQMDFLQDGRASLRIPVVLPEDEGIYTAFASNIKGNAICSGKLYVEPAAPLGAPTYIPTPEPVSRIRSVSPRSVSRSPIRISPARMSPARMSPARMSPARMSPGRRLEETDESQLERLYKPVFVLKPASFKCLEGQTARFDLKVVGRPMPETFWFHDGQQIVNDYTHKVVIKEDGTQSLIIVPAAPSDSGEWTVVAQNRAGRSSISVMLTVEAVEHQVKPVFVEKLKNVNVKEGSRLEMKVRATGNPNPDIVWLKNSDIIVPHKYPKIRIEGTKGEAALKIDSTVSQDSAWYTATAINKAGRDTTRCKVNVEVEFAEPEPERRLIIPRGTYRAKEIAAPELEPLHLRYGQEQWEEGDLYDKEKQQKPFFKKKLTSLRLKRFGPAHFECRLTPIGDPTMVVEWLHDGKPLEAANRLRMINEFGYCSLDYGVAYNRDSGVITCRATNKYGTDHTSATLIVKDEKSLVEESQLPEGRKGLQRIEELERMAHEGALTGVTTDQKEKQKPDIVLFPEPVRVLEGETARFRCRVTGYPQPKVNWYLNGQLIRKSKRFRVRYDGIHYLDIVDCKSYDTGEVKVTAENPEGVIEHKVKLEIQQREDFRSVLRRAPEPKPEFHVHEPGKLQFEVQKVDRPVDTTETKEVVRLKRAERITHEKVSEESEELRSKFKRRTEEGYYEAITAVELKSRKKDESYEELLRKTKEELLHWTKELTEEEKKALAEEGKITIPTFKPDKIELSPSMEAPKIFERIQSQTVGQGSDAHFRVRVVGKPDPECEWYKNGVKIERSDRIYWYWPEDNVCELVIRDVTAEDSASIMVKAINIAGETSSHAFLLVQAKQLITFTQELQDVVAKEKDTMATFECETSEPFVKVKWYKDGVEIHKGNKYRMHSDRKVHFLSVLTIDPSDAEDYSCVLVEDENVKTTAKLIVEGAVVEFVKELEDIEVPESFSGELECIISPENIEGKWYHNGVELKSNGKYTITSRRGRQNLTVKDVTKEDQGEYSFVADGKKTTCKLKMKPRPIAILQGLSDQKVCEGDIVQLEVKVSLENVEGVWMKDGQEVQSSDRVFIVIDKQSHMLLIEDMTKEDAGNYSFTLPALGLSTSGRVSVYSVDVITPLKDVNVIEGTKAVLECKVSVPDVTSVKWYLNDEQIKPDDRVHAIVKGTKQRLVINRTHASDEGPYKLMVGRVETSCDLSVEKIKIIRGLRDLTCTETQNVVFEVELSHSGIDVLWNFKGKEIKPNAKYKIEAHGKIYKLTVLNMMKDDEGEYTFYAGENMTSGKLTVAGGAISKPLTDQTVAESQEAVFECEVANPDSEGEWLRDGKHLPLSKIIRSESDGHKRRLIIAASKLDDIGEYTYKVATSKTSAKLKVEAVKIKKTLKNLTVTETQDAVFTVTLTHPNVKGVQWIRNGVVLESNDKYDVSVKGTTYSLRIKNCAVSDESVYGFKLGRLGASARLHVETVKIIKKPRDVTALENATVAFEVSVSHDTVPVKWFHKNVEIKPSDKHRLVSERKVHKLMLQHISPSDAGEYTAVVGQLECKAKLFVETLHITKTMKNIEVPETKTASFECEVSHFNVPSMWLKNGVEIEMSEKFKIVVQGKLHQLLIMNTSTEDAAEYTFVCGNDQVSATLKVTPIMITSMLKDINAEEKDTITFEVTVNYEGISYKWLKNGVEIKSTDRCQMRTKKLTHSLNIRNVHFGDAAEYTFVAGKATSTATLYVEARHIEFRKHIKDIKVLEKKRAMFECEVSEPDITVQWMKDGQELQIVDRIKIQKEKYVHRLLIPSTRMSDAGQYTVVAGGNMSTANLFVEGRDVRIRSIKKEVQVIEKQRAVVEFEVNEDDVDAHWYKDGIEINFQIQERHQYVVERRIHRMFISETRHSDAGEYTFVAGRNRSSVTLYVNAPEPPQILQELQPVTVQSGKPARFCAVISGRPQPKISWYKEEQLLSTGFKCKFLHDGQEYTLLLIEAFPEDAAVYTCEAKNDYGVATTSASLSVEVPEVVSPDQEMPVYPPAIITPLQDTVTSEGQPARFQCSVSGTDLKVSWYSKDKKIKPSRFFRMTQFEDTYQLEIAEAYPEDEGTYTFAASNAMGQVSSTANLRLEAHESLLHERIEEQIEVEMKEFSEEESEPSERDTRDAFSDSEDIDHSSMAAKRYASRISSTSSWPEYFKPSFTQKLMFKYVLEGEPVVFMCKLIACPTPEMTWFHNSRPIPTGLRRVIKTESDLHHHSSSLEVKRVQERDSGSYRLLAINSEGSAESTASLLVIQKGQDKKYLEFLKRAEQTHENIEALAERREDRIKVDLRFTGSPFNKTQELEQKGMVRTIHFKTVSPGKKTDFMYDEEYLESKSDIRGWLNVGESFLDEETKMKLQRLREARKMLVEKKKLSLLDMSSEISSRTLRSEVSDKDTLFSREEIKSRSVSDPAENRDKVDNSTEGIVQNPDVLPNQLDQNVEFGELPTSLQITVDEEILQTEIRMSQEAFPRESLPKDHLYDRILVKEDTQARGQLEETVTKPEIGESSKYITNVDENEEMYETPQKVSQVIMPYASESFGTLIDIKENEEIDSKIIRKDDLRESQHSISTKVDEFKIEQEEKDTRVFESSFQQHSQRCPPSFLQEIESQEVYEGDTCKFVCHFQGYPQPIVTWYNNDIPIPRNRGFLTHTLENYSTLTFPSVLPQNEGTITCVLFNQYGTVKTTGILKVKTKQRHSVEAHKVPVLHDYTDEEEELALVFDQPKGIHPPLRQEGQTNLHVLTTNPPVAPSAGMELLSFPVEIQITAATPTPEQDKESRELFQPEELEPKASAQDEATQSPKHKFIFSSDITNEPPQMLQEMPKHARCREGDSIILECSLSGEPKPVVTWFQNGVLLRQNQKFQFEEVNCSHRLYINDVNSQDSGKYKCIAENNLGTVESVSHLTVEPVTQREYSQLENIHGIYAKYSKDQQSQGESVRAHFYDYPAGPFTPQSNVKEYSVREYFQSLETIKQIDQKSQVRCIPSREKLPRLMQHAPRVIKINKPVRAELIHCQDEGREEHVNEKSKLDQAEGTVYPLVDDFSEVKIRKEVRNDFGKLGGPERENVQECAQSGYLSNIRSESTSDSYNTEDSSIIAYEEALGEERYYLGGKVKHRIIAFEKLQHVEKGVLEKRPTRKSFVNPLRRKLDDIDFPLKQRESRASDLNPKMHQAEIMSPHAEPDPSDVVINLKLLSSQTQEEFEVQEREQQKEVGFIGQSAVSESAEREAPAKFDLKHFHAQIENADRKFQELDSDHPEEANFKIQHPASETTDDESIVFDLKQIYSHIRDPGKEFQGQEISQQQETTYKEEISSPETLQSDTQITSKRVQNNVFTNPEISSSQEFSNRSVMEKSPMDENTFYLEKEVQHIQEQNLEILNTGISLKSCSEEIRSDSSALLQTSSADVGEMDISEKKSCLENGDGSFISHLKEAASEENLLEVCEMEEEHTSEPELASFQKQDGRTQEYGTGILGDHKDGVQEADTLHRKVSLSQGFPFPMTEEQQDPKEPISENIDASGKEKCYEEVQLRNETSFSTSEGEKIETCFSESFPKLDEAHTTEVMESETSLTQYLLAAGKHKVPETKDTKHGANLVQSESIMSMEVEEVTFNTVYEYYTQQQESLGRPFSPESDISIDVGSTSSEEISELDQFYTPPSSVEHFETPKSPDLYFNPSDTTKQSSTNPGGETVERTTPLEEAAERYSTPSEGEVAERYSTPPGETLERYSTPPGETLERYSTPPGETLERYSTPPGETLERYSTPPGETLERYSTPPGETLERYSTPPGETLERYSTPPGETLERYSTPPGEALERYSTPLGGETVGRYSIPTGGPNPTEKFKTHPSNIEREDSMPNERFHTPTGERSSAYEIWRSDSFGTPNEAIEPKDNEMPPSFIEPLTKRKIYENTTLGFIVEVEGLPVPGVKWYRNKSLLEPDERIKIERVGNVCSLEISNIQKGDGGEYMCHAVNIIGEAKSFANVDIVPQKERAVALPPPVTHQHVMEFDLENTTSSRTPSPQEIVLEVELSEKDVKEFEKQVKIVTVPEFTPDHKSMIVSLDVLPLNLADPNMASRGEEDKDLKIDLEVFEMPPRFVTPICDFKIPENSDAVFKCSVIGIPSPEVKWYKEYMCIEPDNVKYVISEEKGSHTLKIRNVCLSDSATYRCRAVNCVGEAICRGFLTMGDSEIFAMITKKGKVTLSSLKEELVLKSKYSDSFFEFQVVEGPPRFIKGLSDCYAPLGTAAYFQCLVRGSPRPTAYWYKDGKPVRGARFSAEERGIGFHNLFITSLVKDDEGEYRCVAKNESGMAETCAVLTLT</sequence>
<dbReference type="InterPro" id="IPR003598">
    <property type="entry name" value="Ig_sub2"/>
</dbReference>
<feature type="domain" description="Ig-like" evidence="2">
    <location>
        <begin position="2426"/>
        <end position="2525"/>
    </location>
</feature>
<feature type="domain" description="Ig-like" evidence="2">
    <location>
        <begin position="3340"/>
        <end position="3428"/>
    </location>
</feature>
<feature type="region of interest" description="Disordered" evidence="1">
    <location>
        <begin position="1418"/>
        <end position="1439"/>
    </location>
</feature>
<feature type="domain" description="Ig-like" evidence="2">
    <location>
        <begin position="5226"/>
        <end position="5316"/>
    </location>
</feature>
<dbReference type="InterPro" id="IPR015129">
    <property type="entry name" value="Titin_Z_rpt"/>
</dbReference>
<dbReference type="InterPro" id="IPR036179">
    <property type="entry name" value="Ig-like_dom_sf"/>
</dbReference>
<dbReference type="InterPro" id="IPR013783">
    <property type="entry name" value="Ig-like_fold"/>
</dbReference>
<name>A0ABM4L7H9_EQUPR</name>
<dbReference type="SMART" id="SM00409">
    <property type="entry name" value="IG"/>
    <property type="match status" value="30"/>
</dbReference>
<dbReference type="GeneID" id="103547978"/>
<feature type="domain" description="Ig-like" evidence="2">
    <location>
        <begin position="2616"/>
        <end position="2699"/>
    </location>
</feature>
<proteinExistence type="predicted"/>
<feature type="domain" description="Ig-like" evidence="2">
    <location>
        <begin position="939"/>
        <end position="1027"/>
    </location>
</feature>
<dbReference type="PANTHER" id="PTHR47633:SF13">
    <property type="entry name" value="MYOPALLADIN"/>
    <property type="match status" value="1"/>
</dbReference>
<feature type="domain" description="Ig-like" evidence="2">
    <location>
        <begin position="5423"/>
        <end position="5500"/>
    </location>
</feature>
<dbReference type="Pfam" id="PF09042">
    <property type="entry name" value="Titin_Z"/>
    <property type="match status" value="2"/>
</dbReference>
<dbReference type="RefSeq" id="XP_070436394.1">
    <property type="nucleotide sequence ID" value="XM_070580293.1"/>
</dbReference>
<feature type="domain" description="Ig-like" evidence="2">
    <location>
        <begin position="2167"/>
        <end position="2258"/>
    </location>
</feature>
<protein>
    <submittedName>
        <fullName evidence="4">Titin isoform X2</fullName>
    </submittedName>
</protein>
<feature type="domain" description="Ig-like" evidence="2">
    <location>
        <begin position="3054"/>
        <end position="3137"/>
    </location>
</feature>
<dbReference type="PANTHER" id="PTHR47633">
    <property type="entry name" value="IMMUNOGLOBULIN"/>
    <property type="match status" value="1"/>
</dbReference>
<organism evidence="3 4">
    <name type="scientific">Equus przewalskii</name>
    <name type="common">Przewalski's horse</name>
    <name type="synonym">Equus caballus przewalskii</name>
    <dbReference type="NCBI Taxonomy" id="9798"/>
    <lineage>
        <taxon>Eukaryota</taxon>
        <taxon>Metazoa</taxon>
        <taxon>Chordata</taxon>
        <taxon>Craniata</taxon>
        <taxon>Vertebrata</taxon>
        <taxon>Euteleostomi</taxon>
        <taxon>Mammalia</taxon>
        <taxon>Eutheria</taxon>
        <taxon>Laurasiatheria</taxon>
        <taxon>Perissodactyla</taxon>
        <taxon>Equidae</taxon>
        <taxon>Equus</taxon>
    </lineage>
</organism>
<feature type="compositionally biased region" description="Polar residues" evidence="1">
    <location>
        <begin position="5008"/>
        <end position="5020"/>
    </location>
</feature>
<feature type="domain" description="Ig-like" evidence="2">
    <location>
        <begin position="3940"/>
        <end position="4028"/>
    </location>
</feature>
<feature type="region of interest" description="Disordered" evidence="1">
    <location>
        <begin position="3449"/>
        <end position="3472"/>
    </location>
</feature>
<feature type="domain" description="Ig-like" evidence="2">
    <location>
        <begin position="2260"/>
        <end position="2333"/>
    </location>
</feature>
<dbReference type="CDD" id="cd20972">
    <property type="entry name" value="IgI_2_Titin_Z1z2-like"/>
    <property type="match status" value="1"/>
</dbReference>
<dbReference type="SUPFAM" id="SSF48726">
    <property type="entry name" value="Immunoglobulin"/>
    <property type="match status" value="30"/>
</dbReference>
<feature type="domain" description="Ig-like" evidence="2">
    <location>
        <begin position="1078"/>
        <end position="1168"/>
    </location>
</feature>
<reference evidence="4" key="1">
    <citation type="submission" date="2025-08" db="UniProtKB">
        <authorList>
            <consortium name="RefSeq"/>
        </authorList>
    </citation>
    <scope>IDENTIFICATION</scope>
    <source>
        <tissue evidence="4">Blood</tissue>
    </source>
</reference>
<feature type="domain" description="Ig-like" evidence="2">
    <location>
        <begin position="1300"/>
        <end position="1378"/>
    </location>
</feature>
<dbReference type="CDD" id="cd00096">
    <property type="entry name" value="Ig"/>
    <property type="match status" value="4"/>
</dbReference>
<feature type="region of interest" description="Disordered" evidence="1">
    <location>
        <begin position="3742"/>
        <end position="3766"/>
    </location>
</feature>
<dbReference type="InterPro" id="IPR013098">
    <property type="entry name" value="Ig_I-set"/>
</dbReference>
<feature type="compositionally biased region" description="Basic and acidic residues" evidence="1">
    <location>
        <begin position="3458"/>
        <end position="3467"/>
    </location>
</feature>
<dbReference type="InterPro" id="IPR007110">
    <property type="entry name" value="Ig-like_dom"/>
</dbReference>
<feature type="compositionally biased region" description="Basic and acidic residues" evidence="1">
    <location>
        <begin position="3742"/>
        <end position="3760"/>
    </location>
</feature>
<feature type="region of interest" description="Disordered" evidence="1">
    <location>
        <begin position="4629"/>
        <end position="4658"/>
    </location>
</feature>
<dbReference type="CDD" id="cd20951">
    <property type="entry name" value="IgI_titin_I1-like"/>
    <property type="match status" value="1"/>
</dbReference>
<feature type="domain" description="Ig-like" evidence="2">
    <location>
        <begin position="1837"/>
        <end position="1924"/>
    </location>
</feature>
<feature type="domain" description="Ig-like" evidence="2">
    <location>
        <begin position="1699"/>
        <end position="1789"/>
    </location>
</feature>
<dbReference type="PROSITE" id="PS50835">
    <property type="entry name" value="IG_LIKE"/>
    <property type="match status" value="24"/>
</dbReference>
<feature type="region of interest" description="Disordered" evidence="1">
    <location>
        <begin position="849"/>
        <end position="880"/>
    </location>
</feature>
<feature type="region of interest" description="Disordered" evidence="1">
    <location>
        <begin position="240"/>
        <end position="316"/>
    </location>
</feature>
<dbReference type="SMART" id="SM00408">
    <property type="entry name" value="IGc2"/>
    <property type="match status" value="21"/>
</dbReference>
<evidence type="ECO:0000259" key="2">
    <source>
        <dbReference type="PROSITE" id="PS50835"/>
    </source>
</evidence>
<dbReference type="Proteomes" id="UP001652662">
    <property type="component" value="Chromosome 17"/>
</dbReference>
<feature type="domain" description="Ig-like" evidence="2">
    <location>
        <begin position="2349"/>
        <end position="2422"/>
    </location>
</feature>
<feature type="domain" description="Ig-like" evidence="2">
    <location>
        <begin position="6"/>
        <end position="98"/>
    </location>
</feature>
<evidence type="ECO:0000313" key="3">
    <source>
        <dbReference type="Proteomes" id="UP001652662"/>
    </source>
</evidence>
<gene>
    <name evidence="4" type="primary">TTN</name>
</gene>
<feature type="domain" description="Ig-like" evidence="2">
    <location>
        <begin position="5557"/>
        <end position="5645"/>
    </location>
</feature>
<feature type="domain" description="Ig-like" evidence="2">
    <location>
        <begin position="1453"/>
        <end position="1542"/>
    </location>
</feature>
<feature type="domain" description="Ig-like" evidence="2">
    <location>
        <begin position="1552"/>
        <end position="1642"/>
    </location>
</feature>
<accession>A0ABM4L7H9</accession>
<feature type="domain" description="Ig-like" evidence="2">
    <location>
        <begin position="4154"/>
        <end position="4243"/>
    </location>
</feature>
<keyword evidence="3" id="KW-1185">Reference proteome</keyword>
<feature type="domain" description="Ig-like" evidence="2">
    <location>
        <begin position="3499"/>
        <end position="3591"/>
    </location>
</feature>
<feature type="region of interest" description="Disordered" evidence="1">
    <location>
        <begin position="4989"/>
        <end position="5198"/>
    </location>
</feature>
<evidence type="ECO:0000313" key="4">
    <source>
        <dbReference type="RefSeq" id="XP_070436394.1"/>
    </source>
</evidence>
<feature type="compositionally biased region" description="Basic and acidic residues" evidence="1">
    <location>
        <begin position="5023"/>
        <end position="5035"/>
    </location>
</feature>
<feature type="domain" description="Ig-like" evidence="2">
    <location>
        <begin position="2074"/>
        <end position="2163"/>
    </location>
</feature>
<feature type="compositionally biased region" description="Basic and acidic residues" evidence="1">
    <location>
        <begin position="5171"/>
        <end position="5192"/>
    </location>
</feature>
<dbReference type="InterPro" id="IPR003599">
    <property type="entry name" value="Ig_sub"/>
</dbReference>
<feature type="domain" description="Ig-like" evidence="2">
    <location>
        <begin position="3235"/>
        <end position="3323"/>
    </location>
</feature>
<dbReference type="Pfam" id="PF07679">
    <property type="entry name" value="I-set"/>
    <property type="match status" value="30"/>
</dbReference>
<evidence type="ECO:0000256" key="1">
    <source>
        <dbReference type="SAM" id="MobiDB-lite"/>
    </source>
</evidence>